<evidence type="ECO:0000313" key="3">
    <source>
        <dbReference type="Proteomes" id="UP000054937"/>
    </source>
</evidence>
<name>A0A0V0R144_PSEPJ</name>
<sequence length="215" mass="25592">MGCKNSKQGQKEKKYKKQTNTNSVSEYTQSHVQKIMTQMNSHSENKDNNFLHNCSNLRNKQNLNQSQHEIFNNNNNNNQQQQNLFKQNTQNIKNYSNSEQKKQIISKQKSDLQQDQNFFENNNNKYENEFGKQGASENLNLEQACQMQNQKEQDINYYYNEDSENQLQFFRRVKKCQKSNPVQVNEFLETLGEREISYFVENQNQAKQNFSDVQL</sequence>
<dbReference type="InParanoid" id="A0A0V0R144"/>
<organism evidence="2 3">
    <name type="scientific">Pseudocohnilembus persalinus</name>
    <name type="common">Ciliate</name>
    <dbReference type="NCBI Taxonomy" id="266149"/>
    <lineage>
        <taxon>Eukaryota</taxon>
        <taxon>Sar</taxon>
        <taxon>Alveolata</taxon>
        <taxon>Ciliophora</taxon>
        <taxon>Intramacronucleata</taxon>
        <taxon>Oligohymenophorea</taxon>
        <taxon>Scuticociliatia</taxon>
        <taxon>Philasterida</taxon>
        <taxon>Pseudocohnilembidae</taxon>
        <taxon>Pseudocohnilembus</taxon>
    </lineage>
</organism>
<reference evidence="2 3" key="1">
    <citation type="journal article" date="2015" name="Sci. Rep.">
        <title>Genome of the facultative scuticociliatosis pathogen Pseudocohnilembus persalinus provides insight into its virulence through horizontal gene transfer.</title>
        <authorList>
            <person name="Xiong J."/>
            <person name="Wang G."/>
            <person name="Cheng J."/>
            <person name="Tian M."/>
            <person name="Pan X."/>
            <person name="Warren A."/>
            <person name="Jiang C."/>
            <person name="Yuan D."/>
            <person name="Miao W."/>
        </authorList>
    </citation>
    <scope>NUCLEOTIDE SEQUENCE [LARGE SCALE GENOMIC DNA]</scope>
    <source>
        <strain evidence="2">36N120E</strain>
    </source>
</reference>
<comment type="caution">
    <text evidence="2">The sequence shown here is derived from an EMBL/GenBank/DDBJ whole genome shotgun (WGS) entry which is preliminary data.</text>
</comment>
<accession>A0A0V0R144</accession>
<evidence type="ECO:0000313" key="2">
    <source>
        <dbReference type="EMBL" id="KRX08263.1"/>
    </source>
</evidence>
<gene>
    <name evidence="2" type="ORF">PPERSA_01193</name>
</gene>
<feature type="region of interest" description="Disordered" evidence="1">
    <location>
        <begin position="1"/>
        <end position="27"/>
    </location>
</feature>
<dbReference type="AlphaFoldDB" id="A0A0V0R144"/>
<evidence type="ECO:0000256" key="1">
    <source>
        <dbReference type="SAM" id="MobiDB-lite"/>
    </source>
</evidence>
<proteinExistence type="predicted"/>
<protein>
    <submittedName>
        <fullName evidence="2">Uncharacterized protein</fullName>
    </submittedName>
</protein>
<keyword evidence="3" id="KW-1185">Reference proteome</keyword>
<dbReference type="EMBL" id="LDAU01000067">
    <property type="protein sequence ID" value="KRX08263.1"/>
    <property type="molecule type" value="Genomic_DNA"/>
</dbReference>
<dbReference type="Proteomes" id="UP000054937">
    <property type="component" value="Unassembled WGS sequence"/>
</dbReference>